<feature type="compositionally biased region" description="Basic and acidic residues" evidence="1">
    <location>
        <begin position="90"/>
        <end position="106"/>
    </location>
</feature>
<feature type="compositionally biased region" description="Acidic residues" evidence="1">
    <location>
        <begin position="60"/>
        <end position="70"/>
    </location>
</feature>
<dbReference type="AlphaFoldDB" id="A0AAW0FY66"/>
<dbReference type="Gene3D" id="4.10.280.10">
    <property type="entry name" value="Helix-loop-helix DNA-binding domain"/>
    <property type="match status" value="1"/>
</dbReference>
<feature type="region of interest" description="Disordered" evidence="1">
    <location>
        <begin position="1"/>
        <end position="146"/>
    </location>
</feature>
<evidence type="ECO:0000259" key="2">
    <source>
        <dbReference type="PROSITE" id="PS50888"/>
    </source>
</evidence>
<evidence type="ECO:0000256" key="1">
    <source>
        <dbReference type="SAM" id="MobiDB-lite"/>
    </source>
</evidence>
<dbReference type="PROSITE" id="PS50888">
    <property type="entry name" value="BHLH"/>
    <property type="match status" value="1"/>
</dbReference>
<feature type="compositionally biased region" description="Polar residues" evidence="1">
    <location>
        <begin position="279"/>
        <end position="290"/>
    </location>
</feature>
<dbReference type="Proteomes" id="UP001385951">
    <property type="component" value="Unassembled WGS sequence"/>
</dbReference>
<feature type="compositionally biased region" description="Basic and acidic residues" evidence="1">
    <location>
        <begin position="208"/>
        <end position="229"/>
    </location>
</feature>
<feature type="region of interest" description="Disordered" evidence="1">
    <location>
        <begin position="174"/>
        <end position="418"/>
    </location>
</feature>
<feature type="compositionally biased region" description="Low complexity" evidence="1">
    <location>
        <begin position="243"/>
        <end position="253"/>
    </location>
</feature>
<feature type="compositionally biased region" description="Low complexity" evidence="1">
    <location>
        <begin position="374"/>
        <end position="390"/>
    </location>
</feature>
<organism evidence="3 4">
    <name type="scientific">Cerrena zonata</name>
    <dbReference type="NCBI Taxonomy" id="2478898"/>
    <lineage>
        <taxon>Eukaryota</taxon>
        <taxon>Fungi</taxon>
        <taxon>Dikarya</taxon>
        <taxon>Basidiomycota</taxon>
        <taxon>Agaricomycotina</taxon>
        <taxon>Agaricomycetes</taxon>
        <taxon>Polyporales</taxon>
        <taxon>Cerrenaceae</taxon>
        <taxon>Cerrena</taxon>
    </lineage>
</organism>
<gene>
    <name evidence="3" type="ORF">QCA50_013186</name>
</gene>
<feature type="compositionally biased region" description="Polar residues" evidence="1">
    <location>
        <begin position="174"/>
        <end position="194"/>
    </location>
</feature>
<dbReference type="InterPro" id="IPR011598">
    <property type="entry name" value="bHLH_dom"/>
</dbReference>
<accession>A0AAW0FY66</accession>
<evidence type="ECO:0000313" key="4">
    <source>
        <dbReference type="Proteomes" id="UP001385951"/>
    </source>
</evidence>
<keyword evidence="4" id="KW-1185">Reference proteome</keyword>
<dbReference type="GO" id="GO:0046983">
    <property type="term" value="F:protein dimerization activity"/>
    <property type="evidence" value="ECO:0007669"/>
    <property type="project" value="InterPro"/>
</dbReference>
<feature type="compositionally biased region" description="Low complexity" evidence="1">
    <location>
        <begin position="325"/>
        <end position="342"/>
    </location>
</feature>
<dbReference type="Pfam" id="PF00010">
    <property type="entry name" value="HLH"/>
    <property type="match status" value="1"/>
</dbReference>
<sequence>MNTALYTGTCNPPRRAKRARAGDAPAPSTITNSVLSTTQRRPQLLPKAPSNQSNAIPVDSSDDEEDEYDPDTSIPVPKRRGCKPGPLSRSARESQRKLNHSRIEKARRTKINETLSTLSDLVNDGDRKKAEPVAPEGKTGGKKSEKEFKLDVLVKAVDYMQELIARVKELESSRCSQCSSTAHNASPPSTSTVSGKRKRSIDDVEVIDVEHDAPAHDEYIGDDEKASSDKDDELEEIPPPQVPSSRRSSVHPSPRLPPIASWLPHPYVDPSCIAALRDPNTNSPQATSHLPSPPPSGSFRSTAPESIHTLPSLTLPGPVRPMDAPPIISRPSVSSRRMSIVSTGARSVLTSPSVSPTWTPEDEKHAASMLLQMSTSPSSSRSNSSMGIKSLSKQQVPTSAEKRTAPMTVQTPGSLLGM</sequence>
<feature type="compositionally biased region" description="Polar residues" evidence="1">
    <location>
        <begin position="298"/>
        <end position="312"/>
    </location>
</feature>
<name>A0AAW0FY66_9APHY</name>
<proteinExistence type="predicted"/>
<feature type="domain" description="BHLH" evidence="2">
    <location>
        <begin position="95"/>
        <end position="163"/>
    </location>
</feature>
<dbReference type="InterPro" id="IPR036638">
    <property type="entry name" value="HLH_DNA-bd_sf"/>
</dbReference>
<evidence type="ECO:0000313" key="3">
    <source>
        <dbReference type="EMBL" id="KAK7683810.1"/>
    </source>
</evidence>
<feature type="compositionally biased region" description="Polar residues" evidence="1">
    <location>
        <begin position="344"/>
        <end position="358"/>
    </location>
</feature>
<feature type="compositionally biased region" description="Polar residues" evidence="1">
    <location>
        <begin position="1"/>
        <end position="10"/>
    </location>
</feature>
<feature type="compositionally biased region" description="Polar residues" evidence="1">
    <location>
        <begin position="28"/>
        <end position="41"/>
    </location>
</feature>
<reference evidence="3 4" key="1">
    <citation type="submission" date="2022-09" db="EMBL/GenBank/DDBJ databases">
        <authorList>
            <person name="Palmer J.M."/>
        </authorList>
    </citation>
    <scope>NUCLEOTIDE SEQUENCE [LARGE SCALE GENOMIC DNA]</scope>
    <source>
        <strain evidence="3 4">DSM 7382</strain>
    </source>
</reference>
<protein>
    <recommendedName>
        <fullName evidence="2">BHLH domain-containing protein</fullName>
    </recommendedName>
</protein>
<comment type="caution">
    <text evidence="3">The sequence shown here is derived from an EMBL/GenBank/DDBJ whole genome shotgun (WGS) entry which is preliminary data.</text>
</comment>
<feature type="compositionally biased region" description="Polar residues" evidence="1">
    <location>
        <begin position="407"/>
        <end position="418"/>
    </location>
</feature>
<dbReference type="EMBL" id="JASBNA010000029">
    <property type="protein sequence ID" value="KAK7683810.1"/>
    <property type="molecule type" value="Genomic_DNA"/>
</dbReference>
<dbReference type="SUPFAM" id="SSF47459">
    <property type="entry name" value="HLH, helix-loop-helix DNA-binding domain"/>
    <property type="match status" value="1"/>
</dbReference>